<name>A0ABY6GZM8_9GAMM</name>
<evidence type="ECO:0008006" key="4">
    <source>
        <dbReference type="Google" id="ProtNLM"/>
    </source>
</evidence>
<dbReference type="EMBL" id="CP103300">
    <property type="protein sequence ID" value="UYM17829.1"/>
    <property type="molecule type" value="Genomic_DNA"/>
</dbReference>
<sequence>MHIPLSALCEHCSNSFSLGEAAEQSIIDFWRRHSLVINRNQALDQLLVHINCHAGAGTARPPHGSLLQQSDETTPLLASSQHAVAQVTSRHPLFFRAHHVFSALHQNAYLRGARVLRQYEHVMASLREFSYEAVQNLDEGSANDLLALLGQVEPLMGQMAGIAAGRPQPGTLQHLRHLATNVPVYTLVGTAMSTLITTLMGGFYSMATCQEDDDCLNAQIKVGAAGAGIVFFGAAAIIYRCRCDPAIRELRRMRASHSHSHSV</sequence>
<evidence type="ECO:0000313" key="2">
    <source>
        <dbReference type="EMBL" id="UYM17829.1"/>
    </source>
</evidence>
<feature type="transmembrane region" description="Helical" evidence="1">
    <location>
        <begin position="184"/>
        <end position="206"/>
    </location>
</feature>
<keyword evidence="1" id="KW-0812">Transmembrane</keyword>
<proteinExistence type="predicted"/>
<gene>
    <name evidence="2" type="ORF">NX720_07965</name>
</gene>
<evidence type="ECO:0000313" key="3">
    <source>
        <dbReference type="Proteomes" id="UP001163255"/>
    </source>
</evidence>
<feature type="transmembrane region" description="Helical" evidence="1">
    <location>
        <begin position="218"/>
        <end position="239"/>
    </location>
</feature>
<protein>
    <recommendedName>
        <fullName evidence="4">MotA/TolQ/ExbB proton channel domain-containing protein</fullName>
    </recommendedName>
</protein>
<keyword evidence="1" id="KW-1133">Transmembrane helix</keyword>
<organism evidence="2 3">
    <name type="scientific">Endozoicomonas euniceicola</name>
    <dbReference type="NCBI Taxonomy" id="1234143"/>
    <lineage>
        <taxon>Bacteria</taxon>
        <taxon>Pseudomonadati</taxon>
        <taxon>Pseudomonadota</taxon>
        <taxon>Gammaproteobacteria</taxon>
        <taxon>Oceanospirillales</taxon>
        <taxon>Endozoicomonadaceae</taxon>
        <taxon>Endozoicomonas</taxon>
    </lineage>
</organism>
<keyword evidence="3" id="KW-1185">Reference proteome</keyword>
<dbReference type="RefSeq" id="WP_262600550.1">
    <property type="nucleotide sequence ID" value="NZ_CP103300.1"/>
</dbReference>
<keyword evidence="1" id="KW-0472">Membrane</keyword>
<reference evidence="2" key="1">
    <citation type="submission" date="2022-10" db="EMBL/GenBank/DDBJ databases">
        <title>Completed Genome Sequence of two octocoral isolated bacterium, Endozoicomonas euniceicola EF212T and Endozoicomonas gorgoniicola PS125T.</title>
        <authorList>
            <person name="Chiou Y.-J."/>
            <person name="Chen Y.-H."/>
        </authorList>
    </citation>
    <scope>NUCLEOTIDE SEQUENCE</scope>
    <source>
        <strain evidence="2">EF212</strain>
    </source>
</reference>
<evidence type="ECO:0000256" key="1">
    <source>
        <dbReference type="SAM" id="Phobius"/>
    </source>
</evidence>
<dbReference type="Proteomes" id="UP001163255">
    <property type="component" value="Chromosome"/>
</dbReference>
<accession>A0ABY6GZM8</accession>